<evidence type="ECO:0000259" key="9">
    <source>
        <dbReference type="SMART" id="SM00423"/>
    </source>
</evidence>
<feature type="region of interest" description="Disordered" evidence="6">
    <location>
        <begin position="585"/>
        <end position="629"/>
    </location>
</feature>
<evidence type="ECO:0000256" key="8">
    <source>
        <dbReference type="SAM" id="SignalP"/>
    </source>
</evidence>
<evidence type="ECO:0000256" key="3">
    <source>
        <dbReference type="ARBA" id="ARBA00022729"/>
    </source>
</evidence>
<dbReference type="VEuPathDB" id="VectorBase:LLOJ003007"/>
<accession>A0A1B0CF86</accession>
<dbReference type="AlphaFoldDB" id="A0A1B0CF86"/>
<dbReference type="SMART" id="SM00423">
    <property type="entry name" value="PSI"/>
    <property type="match status" value="1"/>
</dbReference>
<protein>
    <submittedName>
        <fullName evidence="10">Putative extracellular protein tem7</fullName>
    </submittedName>
</protein>
<dbReference type="EnsemblMetazoa" id="LLOJ003007-RA">
    <property type="protein sequence ID" value="LLOJ003007-PA"/>
    <property type="gene ID" value="LLOJ003007"/>
</dbReference>
<dbReference type="VEuPathDB" id="VectorBase:LLONM1_010010"/>
<keyword evidence="5" id="KW-0325">Glycoprotein</keyword>
<evidence type="ECO:0000256" key="1">
    <source>
        <dbReference type="ARBA" id="ARBA00004479"/>
    </source>
</evidence>
<dbReference type="EMBL" id="AJWK01009807">
    <property type="status" value="NOT_ANNOTATED_CDS"/>
    <property type="molecule type" value="Genomic_DNA"/>
</dbReference>
<feature type="compositionally biased region" description="Basic and acidic residues" evidence="6">
    <location>
        <begin position="466"/>
        <end position="476"/>
    </location>
</feature>
<dbReference type="Proteomes" id="UP000092461">
    <property type="component" value="Unassembled WGS sequence"/>
</dbReference>
<evidence type="ECO:0000256" key="5">
    <source>
        <dbReference type="ARBA" id="ARBA00023180"/>
    </source>
</evidence>
<reference evidence="12" key="1">
    <citation type="submission" date="2012-05" db="EMBL/GenBank/DDBJ databases">
        <title>Whole Genome Assembly of Lutzomyia longipalpis.</title>
        <authorList>
            <person name="Richards S."/>
            <person name="Qu C."/>
            <person name="Dillon R."/>
            <person name="Worley K."/>
            <person name="Scherer S."/>
            <person name="Batterton M."/>
            <person name="Taylor A."/>
            <person name="Hawes A."/>
            <person name="Hernandez B."/>
            <person name="Kovar C."/>
            <person name="Mandapat C."/>
            <person name="Pham C."/>
            <person name="Qu C."/>
            <person name="Jing C."/>
            <person name="Bess C."/>
            <person name="Bandaranaike D."/>
            <person name="Ngo D."/>
            <person name="Ongeri F."/>
            <person name="Arias F."/>
            <person name="Lara F."/>
            <person name="Weissenberger G."/>
            <person name="Kamau G."/>
            <person name="Han H."/>
            <person name="Shen H."/>
            <person name="Dinh H."/>
            <person name="Khalil I."/>
            <person name="Jones J."/>
            <person name="Shafer J."/>
            <person name="Jayaseelan J."/>
            <person name="Quiroz J."/>
            <person name="Blankenburg K."/>
            <person name="Nguyen L."/>
            <person name="Jackson L."/>
            <person name="Francisco L."/>
            <person name="Tang L.-Y."/>
            <person name="Pu L.-L."/>
            <person name="Perales L."/>
            <person name="Lorensuhewa L."/>
            <person name="Munidasa M."/>
            <person name="Coyle M."/>
            <person name="Taylor M."/>
            <person name="Puazo M."/>
            <person name="Firestine M."/>
            <person name="Scheel M."/>
            <person name="Javaid M."/>
            <person name="Wang M."/>
            <person name="Li M."/>
            <person name="Tabassum N."/>
            <person name="Saada N."/>
            <person name="Osuji N."/>
            <person name="Aqrawi P."/>
            <person name="Fu Q."/>
            <person name="Thornton R."/>
            <person name="Raj R."/>
            <person name="Goodspeed R."/>
            <person name="Mata R."/>
            <person name="Najjar R."/>
            <person name="Gubbala S."/>
            <person name="Lee S."/>
            <person name="Denson S."/>
            <person name="Patil S."/>
            <person name="Macmil S."/>
            <person name="Qi S."/>
            <person name="Matskevitch T."/>
            <person name="Palculict T."/>
            <person name="Mathew T."/>
            <person name="Vee V."/>
            <person name="Velamala V."/>
            <person name="Korchina V."/>
            <person name="Cai W."/>
            <person name="Liu W."/>
            <person name="Dai W."/>
            <person name="Zou X."/>
            <person name="Zhu Y."/>
            <person name="Zhang Y."/>
            <person name="Wu Y.-Q."/>
            <person name="Xin Y."/>
            <person name="Nazarath L."/>
            <person name="Kovar C."/>
            <person name="Han Y."/>
            <person name="Muzny D."/>
            <person name="Gibbs R."/>
        </authorList>
    </citation>
    <scope>NUCLEOTIDE SEQUENCE [LARGE SCALE GENOMIC DNA]</scope>
    <source>
        <strain evidence="12">Jacobina</strain>
    </source>
</reference>
<dbReference type="InterPro" id="IPR016201">
    <property type="entry name" value="PSI"/>
</dbReference>
<proteinExistence type="predicted"/>
<reference evidence="11" key="3">
    <citation type="submission" date="2020-05" db="UniProtKB">
        <authorList>
            <consortium name="EnsemblMetazoa"/>
        </authorList>
    </citation>
    <scope>IDENTIFICATION</scope>
    <source>
        <strain evidence="11">Jacobina</strain>
    </source>
</reference>
<dbReference type="EMBL" id="AJWK01009809">
    <property type="status" value="NOT_ANNOTATED_CDS"/>
    <property type="molecule type" value="Genomic_DNA"/>
</dbReference>
<dbReference type="PANTHER" id="PTHR13055">
    <property type="entry name" value="TUMOR ENDOTHELIAL MARKER 7 RELATED"/>
    <property type="match status" value="1"/>
</dbReference>
<dbReference type="EMBL" id="AJWK01009808">
    <property type="status" value="NOT_ANNOTATED_CDS"/>
    <property type="molecule type" value="Genomic_DNA"/>
</dbReference>
<feature type="transmembrane region" description="Helical" evidence="7">
    <location>
        <begin position="531"/>
        <end position="552"/>
    </location>
</feature>
<evidence type="ECO:0000256" key="2">
    <source>
        <dbReference type="ARBA" id="ARBA00022692"/>
    </source>
</evidence>
<feature type="compositionally biased region" description="Basic and acidic residues" evidence="6">
    <location>
        <begin position="594"/>
        <end position="604"/>
    </location>
</feature>
<dbReference type="EMBL" id="AJWK01009805">
    <property type="status" value="NOT_ANNOTATED_CDS"/>
    <property type="molecule type" value="Genomic_DNA"/>
</dbReference>
<dbReference type="GO" id="GO:0016020">
    <property type="term" value="C:membrane"/>
    <property type="evidence" value="ECO:0007669"/>
    <property type="project" value="UniProtKB-SubCell"/>
</dbReference>
<evidence type="ECO:0000313" key="11">
    <source>
        <dbReference type="EnsemblMetazoa" id="LLOJ003007-PA"/>
    </source>
</evidence>
<dbReference type="EMBL" id="AJWK01009804">
    <property type="status" value="NOT_ANNOTATED_CDS"/>
    <property type="molecule type" value="Genomic_DNA"/>
</dbReference>
<dbReference type="EMBL" id="AJWK01009811">
    <property type="status" value="NOT_ANNOTATED_CDS"/>
    <property type="molecule type" value="Genomic_DNA"/>
</dbReference>
<organism evidence="11 12">
    <name type="scientific">Lutzomyia longipalpis</name>
    <name type="common">Sand fly</name>
    <dbReference type="NCBI Taxonomy" id="7200"/>
    <lineage>
        <taxon>Eukaryota</taxon>
        <taxon>Metazoa</taxon>
        <taxon>Ecdysozoa</taxon>
        <taxon>Arthropoda</taxon>
        <taxon>Hexapoda</taxon>
        <taxon>Insecta</taxon>
        <taxon>Pterygota</taxon>
        <taxon>Neoptera</taxon>
        <taxon>Endopterygota</taxon>
        <taxon>Diptera</taxon>
        <taxon>Nematocera</taxon>
        <taxon>Psychodoidea</taxon>
        <taxon>Psychodidae</taxon>
        <taxon>Lutzomyia</taxon>
        <taxon>Lutzomyia</taxon>
    </lineage>
</organism>
<feature type="transmembrane region" description="Helical" evidence="7">
    <location>
        <begin position="659"/>
        <end position="680"/>
    </location>
</feature>
<keyword evidence="3 8" id="KW-0732">Signal</keyword>
<evidence type="ECO:0000313" key="12">
    <source>
        <dbReference type="Proteomes" id="UP000092461"/>
    </source>
</evidence>
<dbReference type="InterPro" id="IPR031152">
    <property type="entry name" value="PLXDC"/>
</dbReference>
<keyword evidence="4 7" id="KW-1133">Transmembrane helix</keyword>
<keyword evidence="7" id="KW-0472">Membrane</keyword>
<feature type="signal peptide" evidence="8">
    <location>
        <begin position="1"/>
        <end position="22"/>
    </location>
</feature>
<evidence type="ECO:0000313" key="10">
    <source>
        <dbReference type="EMBL" id="MBC1171695.1"/>
    </source>
</evidence>
<dbReference type="EMBL" id="AJWK01009813">
    <property type="status" value="NOT_ANNOTATED_CDS"/>
    <property type="molecule type" value="Genomic_DNA"/>
</dbReference>
<dbReference type="EMBL" id="AJWK01009812">
    <property type="status" value="NOT_ANNOTATED_CDS"/>
    <property type="molecule type" value="Genomic_DNA"/>
</dbReference>
<feature type="chain" id="PRO_5044555365" evidence="8">
    <location>
        <begin position="23"/>
        <end position="736"/>
    </location>
</feature>
<dbReference type="EMBL" id="GITU01002992">
    <property type="protein sequence ID" value="MBC1171695.1"/>
    <property type="molecule type" value="Transcribed_RNA"/>
</dbReference>
<evidence type="ECO:0000256" key="6">
    <source>
        <dbReference type="SAM" id="MobiDB-lite"/>
    </source>
</evidence>
<feature type="region of interest" description="Disordered" evidence="6">
    <location>
        <begin position="457"/>
        <end position="501"/>
    </location>
</feature>
<feature type="region of interest" description="Disordered" evidence="6">
    <location>
        <begin position="115"/>
        <end position="152"/>
    </location>
</feature>
<comment type="subcellular location">
    <subcellularLocation>
        <location evidence="1">Membrane</location>
        <topology evidence="1">Single-pass type I membrane protein</topology>
    </subcellularLocation>
</comment>
<keyword evidence="12" id="KW-1185">Reference proteome</keyword>
<dbReference type="PANTHER" id="PTHR13055:SF12">
    <property type="entry name" value="LD40707P"/>
    <property type="match status" value="1"/>
</dbReference>
<feature type="domain" description="PSI" evidence="9">
    <location>
        <begin position="396"/>
        <end position="441"/>
    </location>
</feature>
<name>A0A1B0CF86_LUTLO</name>
<keyword evidence="2 7" id="KW-0812">Transmembrane</keyword>
<feature type="compositionally biased region" description="Polar residues" evidence="6">
    <location>
        <begin position="133"/>
        <end position="149"/>
    </location>
</feature>
<evidence type="ECO:0000256" key="7">
    <source>
        <dbReference type="SAM" id="Phobius"/>
    </source>
</evidence>
<sequence>MHGKMDFLQIFLFFVLFSPIAPFGYTKTDLSIYHKYETSESFLPHLNDNDVTVERFKRQATPPAKAASEETVTTKAPIVATSSEASNSSSTEATVTVDPVLKDSRQQLLGVNGTGQRKVYPTTPLPTKVSDPININTPQDSGSSSNQSLGKFLGDEVKDDDISVDNFDKFDVDMNKTLLEHNITQFKEEYHSYYNSTVMEDPDMANKVLQSLGNLSISTLLSKSHRRAMTVQLKFDFPFYGNPLRNITIATGGFLYTGEYVHSWLAATQYIAPLMANFDSRISDKSYVKYLDNGTAFTVLWENLFLQDHETEKPFTFSASLHKSGDIVFAYYSVPMPIEAIKDEKHPVKVGLSDAYISDKTIFFARRKTIYEYHRVTFESSDIKNGTVIYLSAQPTCLSLTDCVACLTKLSSFKCNWCPTVNRCSTGTDRQRHDWVQKGCEKVQIVDELKCPALGEKGNNANSVRDSSESGEKQWDASHSGASDGDGGRRGGGGADNHEDVHRGIDTVSKELITSDSIDNGSGHSAGVGTVLGFLIPIVLILSGVLWILYAYRNPHTKSGQFLIQKGCEKVQIVDELKCPALGEKGNNANSVRDSSESGEKQWDASHSGASDGDGGRRGGGGADNHEDVHRGIDTVSKELITSDSIDNGSGHSAGVGTVLGFLIPIVLILSGVLWILYAYRNPHTKSGQFLIQFNHVLVELFLPNLGNEPEEFNQKMIKLGIMNMNNVKIFIKILS</sequence>
<dbReference type="EMBL" id="AJWK01009806">
    <property type="status" value="NOT_ANNOTATED_CDS"/>
    <property type="molecule type" value="Genomic_DNA"/>
</dbReference>
<reference evidence="10" key="2">
    <citation type="journal article" date="2020" name="BMC">
        <title>Leishmania infection induces a limited differential gene expression in the sand fly midgut.</title>
        <authorList>
            <person name="Coutinho-Abreu I.V."/>
            <person name="Serafim T.D."/>
            <person name="Meneses C."/>
            <person name="Kamhawi S."/>
            <person name="Oliveira F."/>
            <person name="Valenzuela J.G."/>
        </authorList>
    </citation>
    <scope>NUCLEOTIDE SEQUENCE</scope>
    <source>
        <strain evidence="10">Jacobina</strain>
        <tissue evidence="10">Midgut</tissue>
    </source>
</reference>
<evidence type="ECO:0000256" key="4">
    <source>
        <dbReference type="ARBA" id="ARBA00022989"/>
    </source>
</evidence>
<dbReference type="EMBL" id="AJWK01009810">
    <property type="status" value="NOT_ANNOTATED_CDS"/>
    <property type="molecule type" value="Genomic_DNA"/>
</dbReference>